<dbReference type="EMBL" id="JASJND010000007">
    <property type="protein sequence ID" value="MDJ1115338.1"/>
    <property type="molecule type" value="Genomic_DNA"/>
</dbReference>
<name>A0ABT6ZGT0_9MICO</name>
<evidence type="ECO:0000313" key="2">
    <source>
        <dbReference type="EMBL" id="MDJ1115338.1"/>
    </source>
</evidence>
<feature type="compositionally biased region" description="Low complexity" evidence="1">
    <location>
        <begin position="1"/>
        <end position="14"/>
    </location>
</feature>
<dbReference type="RefSeq" id="WP_283717015.1">
    <property type="nucleotide sequence ID" value="NZ_JASJND010000007.1"/>
</dbReference>
<evidence type="ECO:0000313" key="3">
    <source>
        <dbReference type="Proteomes" id="UP001321481"/>
    </source>
</evidence>
<comment type="caution">
    <text evidence="2">The sequence shown here is derived from an EMBL/GenBank/DDBJ whole genome shotgun (WGS) entry which is preliminary data.</text>
</comment>
<dbReference type="InterPro" id="IPR027417">
    <property type="entry name" value="P-loop_NTPase"/>
</dbReference>
<protein>
    <recommendedName>
        <fullName evidence="4">Terminase</fullName>
    </recommendedName>
</protein>
<dbReference type="Proteomes" id="UP001321481">
    <property type="component" value="Unassembled WGS sequence"/>
</dbReference>
<sequence length="484" mass="52858">MTRLLLPPNLTPPRKATARDYSRRTHGAKLAAVAAEMGQPLLPWQRYAADVALEVDDRGLFVYSTVLITVPRQAGKTTMDLAASIQNALMGRNRRTWYTAQSGQHATEKFLEMVELWEQCGIRKLAPRARRSNGSAGLPFVNGSKFRPFPPVEGALDGKQADKVSLDEFWYWTSQQYAILRQSFSATKLTRQMVTGQRPQTWIFSTEGTVESTALNAMLDEARSSTPDPTIAFFDWGILPDDDPFNLDRIYARHPGAGYLFDREGLEAFRAEFADSPGEFARAFGNRRTGATERVIPIDPWKAAAFKDDTPPAPGRVCFAAAVGVDGVDTTITATQLHDAGTLSAVVKGGWMDSTYGAIDKLRELRAKYPDAGFIIDPHGPSASLHDEAERDGFELIPLTLSDAIAATQATVAGIVNPAGPTWRYKPHDKLESAAELATKRFAGDGTWLFGRRASVGSISALESASLGSYGVHHLPPIMAMQLG</sequence>
<gene>
    <name evidence="2" type="ORF">QNI14_12855</name>
</gene>
<feature type="region of interest" description="Disordered" evidence="1">
    <location>
        <begin position="1"/>
        <end position="23"/>
    </location>
</feature>
<dbReference type="Gene3D" id="3.40.50.300">
    <property type="entry name" value="P-loop containing nucleotide triphosphate hydrolases"/>
    <property type="match status" value="1"/>
</dbReference>
<accession>A0ABT6ZGT0</accession>
<proteinExistence type="predicted"/>
<reference evidence="2 3" key="1">
    <citation type="submission" date="2023-05" db="EMBL/GenBank/DDBJ databases">
        <title>Microbacterium dauci sp.nov., Isolated from Carrot Rhizosphere Soil.</title>
        <authorList>
            <person name="Xiao Z."/>
            <person name="Zheng J."/>
        </authorList>
    </citation>
    <scope>NUCLEOTIDE SEQUENCE [LARGE SCALE GENOMIC DNA]</scope>
    <source>
        <strain evidence="2 3">LX3-4</strain>
    </source>
</reference>
<evidence type="ECO:0008006" key="4">
    <source>
        <dbReference type="Google" id="ProtNLM"/>
    </source>
</evidence>
<organism evidence="2 3">
    <name type="scientific">Microbacterium dauci</name>
    <dbReference type="NCBI Taxonomy" id="3048008"/>
    <lineage>
        <taxon>Bacteria</taxon>
        <taxon>Bacillati</taxon>
        <taxon>Actinomycetota</taxon>
        <taxon>Actinomycetes</taxon>
        <taxon>Micrococcales</taxon>
        <taxon>Microbacteriaceae</taxon>
        <taxon>Microbacterium</taxon>
    </lineage>
</organism>
<keyword evidence="3" id="KW-1185">Reference proteome</keyword>
<evidence type="ECO:0000256" key="1">
    <source>
        <dbReference type="SAM" id="MobiDB-lite"/>
    </source>
</evidence>